<evidence type="ECO:0008006" key="3">
    <source>
        <dbReference type="Google" id="ProtNLM"/>
    </source>
</evidence>
<evidence type="ECO:0000313" key="1">
    <source>
        <dbReference type="EMBL" id="MBO2009163.1"/>
    </source>
</evidence>
<proteinExistence type="predicted"/>
<name>A0ABS3QD60_9BACT</name>
<dbReference type="Proteomes" id="UP000664369">
    <property type="component" value="Unassembled WGS sequence"/>
</dbReference>
<gene>
    <name evidence="1" type="ORF">J4E00_08870</name>
</gene>
<evidence type="ECO:0000313" key="2">
    <source>
        <dbReference type="Proteomes" id="UP000664369"/>
    </source>
</evidence>
<organism evidence="1 2">
    <name type="scientific">Hymenobacter negativus</name>
    <dbReference type="NCBI Taxonomy" id="2795026"/>
    <lineage>
        <taxon>Bacteria</taxon>
        <taxon>Pseudomonadati</taxon>
        <taxon>Bacteroidota</taxon>
        <taxon>Cytophagia</taxon>
        <taxon>Cytophagales</taxon>
        <taxon>Hymenobacteraceae</taxon>
        <taxon>Hymenobacter</taxon>
    </lineage>
</organism>
<accession>A0ABS3QD60</accession>
<comment type="caution">
    <text evidence="1">The sequence shown here is derived from an EMBL/GenBank/DDBJ whole genome shotgun (WGS) entry which is preliminary data.</text>
</comment>
<dbReference type="RefSeq" id="WP_208174782.1">
    <property type="nucleotide sequence ID" value="NZ_JAGETZ010000003.1"/>
</dbReference>
<keyword evidence="2" id="KW-1185">Reference proteome</keyword>
<dbReference type="EMBL" id="JAGETZ010000003">
    <property type="protein sequence ID" value="MBO2009163.1"/>
    <property type="molecule type" value="Genomic_DNA"/>
</dbReference>
<reference evidence="1 2" key="1">
    <citation type="submission" date="2021-03" db="EMBL/GenBank/DDBJ databases">
        <authorList>
            <person name="Kim M.K."/>
        </authorList>
    </citation>
    <scope>NUCLEOTIDE SEQUENCE [LARGE SCALE GENOMIC DNA]</scope>
    <source>
        <strain evidence="1 2">BT442</strain>
    </source>
</reference>
<sequence length="103" mass="11048">MPTATDLLLAPDYDLAFTDAGDLAVGASDAQHLALLQLTNQGEWRQAPLVGIGLQRYLAAPYGPVQAAALQREFTIQLTRDGYQVLTLDLADLSAARLNAVRP</sequence>
<protein>
    <recommendedName>
        <fullName evidence="3">Oxidase</fullName>
    </recommendedName>
</protein>